<dbReference type="SUPFAM" id="SSF53448">
    <property type="entry name" value="Nucleotide-diphospho-sugar transferases"/>
    <property type="match status" value="2"/>
</dbReference>
<comment type="caution">
    <text evidence="3">The sequence shown here is derived from an EMBL/GenBank/DDBJ whole genome shotgun (WGS) entry which is preliminary data.</text>
</comment>
<dbReference type="OrthoDB" id="9811222at2"/>
<name>A0A1Y2JZB1_9PROT</name>
<evidence type="ECO:0000313" key="3">
    <source>
        <dbReference type="EMBL" id="OSM00226.1"/>
    </source>
</evidence>
<dbReference type="InterPro" id="IPR001173">
    <property type="entry name" value="Glyco_trans_2-like"/>
</dbReference>
<dbReference type="Pfam" id="PF00535">
    <property type="entry name" value="Glycos_transf_2"/>
    <property type="match status" value="1"/>
</dbReference>
<gene>
    <name evidence="3" type="ORF">MAIT1_00692</name>
</gene>
<dbReference type="Gene3D" id="3.90.550.10">
    <property type="entry name" value="Spore Coat Polysaccharide Biosynthesis Protein SpsA, Chain A"/>
    <property type="match status" value="2"/>
</dbReference>
<proteinExistence type="predicted"/>
<dbReference type="Pfam" id="PF00483">
    <property type="entry name" value="NTP_transferase"/>
    <property type="match status" value="1"/>
</dbReference>
<dbReference type="CDD" id="cd04181">
    <property type="entry name" value="NTP_transferase"/>
    <property type="match status" value="1"/>
</dbReference>
<dbReference type="Proteomes" id="UP000194003">
    <property type="component" value="Unassembled WGS sequence"/>
</dbReference>
<dbReference type="InterPro" id="IPR050256">
    <property type="entry name" value="Glycosyltransferase_2"/>
</dbReference>
<sequence length="499" mass="55348">MSSAAPIRQAVILAGGKGTRIRKDHPDKNAIKVMLPVNDRPLLEWIVRNLASALELERITLVVGFGKEIVRAHFGDGARFGVAIEYLEANPDDDLTGALKLAQPSADERFLLLLGDEFYLRPDYAALAAIDTADLDAVVAFTHSNNPHEISKNYAVMLREESAPQGPLVATLEENPVHLTNDCLGVGAFVFKSSVFDVIDSLPNNPRTGRRELVDAASALAEKGRVLAYDIGGKYVNINTVDDWKFADFLAKSATFEQARKSVVIPTYNEAESILFVLRDFHDQVDEIVVADGGSSDDTCAVVERFIPHSQADIILLRGKYVGYGDALRHGIDAATGQIVVMVEADATFRARDIHKMYEYIKDSDMVIGTRTTRQLIHQGANMANWLRFGNVLAAKLIELAWWGMGEPRFTDVGCTFRVFWKSAYDEIKHNFIGLGPEFSPEMMIEFTRHNKRVIEIPVSYYPRIGGDSKHSQGLRGVMKTGSKMALLSLKKLFSKPVY</sequence>
<dbReference type="AlphaFoldDB" id="A0A1Y2JZB1"/>
<feature type="domain" description="Glycosyltransferase 2-like" evidence="2">
    <location>
        <begin position="262"/>
        <end position="375"/>
    </location>
</feature>
<dbReference type="RefSeq" id="WP_085446755.1">
    <property type="nucleotide sequence ID" value="NZ_LVJN01000021.1"/>
</dbReference>
<accession>A0A1Y2JZB1</accession>
<dbReference type="InterPro" id="IPR029044">
    <property type="entry name" value="Nucleotide-diphossugar_trans"/>
</dbReference>
<organism evidence="3 4">
    <name type="scientific">Magnetofaba australis IT-1</name>
    <dbReference type="NCBI Taxonomy" id="1434232"/>
    <lineage>
        <taxon>Bacteria</taxon>
        <taxon>Pseudomonadati</taxon>
        <taxon>Pseudomonadota</taxon>
        <taxon>Magnetococcia</taxon>
        <taxon>Magnetococcales</taxon>
        <taxon>Magnetococcaceae</taxon>
        <taxon>Magnetofaba</taxon>
    </lineage>
</organism>
<evidence type="ECO:0000313" key="4">
    <source>
        <dbReference type="Proteomes" id="UP000194003"/>
    </source>
</evidence>
<dbReference type="EMBL" id="LVJN01000021">
    <property type="protein sequence ID" value="OSM00226.1"/>
    <property type="molecule type" value="Genomic_DNA"/>
</dbReference>
<dbReference type="STRING" id="1434232.MAIT1_00692"/>
<dbReference type="InterPro" id="IPR005835">
    <property type="entry name" value="NTP_transferase_dom"/>
</dbReference>
<dbReference type="GO" id="GO:0016740">
    <property type="term" value="F:transferase activity"/>
    <property type="evidence" value="ECO:0007669"/>
    <property type="project" value="UniProtKB-KW"/>
</dbReference>
<protein>
    <submittedName>
        <fullName evidence="3">Putative bifunctional glycosyltransferase/sugar pyrophosphorylase</fullName>
    </submittedName>
</protein>
<evidence type="ECO:0000259" key="1">
    <source>
        <dbReference type="Pfam" id="PF00483"/>
    </source>
</evidence>
<feature type="domain" description="Nucleotidyl transferase" evidence="1">
    <location>
        <begin position="10"/>
        <end position="228"/>
    </location>
</feature>
<dbReference type="PANTHER" id="PTHR48090">
    <property type="entry name" value="UNDECAPRENYL-PHOSPHATE 4-DEOXY-4-FORMAMIDO-L-ARABINOSE TRANSFERASE-RELATED"/>
    <property type="match status" value="1"/>
</dbReference>
<keyword evidence="4" id="KW-1185">Reference proteome</keyword>
<dbReference type="CDD" id="cd04179">
    <property type="entry name" value="DPM_DPG-synthase_like"/>
    <property type="match status" value="1"/>
</dbReference>
<reference evidence="3 4" key="1">
    <citation type="journal article" date="2016" name="BMC Genomics">
        <title>Combined genomic and structural analyses of a cultured magnetotactic bacterium reveals its niche adaptation to a dynamic environment.</title>
        <authorList>
            <person name="Araujo A.C."/>
            <person name="Morillo V."/>
            <person name="Cypriano J."/>
            <person name="Teixeira L.C."/>
            <person name="Leao P."/>
            <person name="Lyra S."/>
            <person name="Almeida L.G."/>
            <person name="Bazylinski D.A."/>
            <person name="Vasconcellos A.T."/>
            <person name="Abreu F."/>
            <person name="Lins U."/>
        </authorList>
    </citation>
    <scope>NUCLEOTIDE SEQUENCE [LARGE SCALE GENOMIC DNA]</scope>
    <source>
        <strain evidence="3 4">IT-1</strain>
    </source>
</reference>
<evidence type="ECO:0000259" key="2">
    <source>
        <dbReference type="Pfam" id="PF00535"/>
    </source>
</evidence>
<keyword evidence="3" id="KW-0808">Transferase</keyword>